<comment type="caution">
    <text evidence="1">The sequence shown here is derived from an EMBL/GenBank/DDBJ whole genome shotgun (WGS) entry which is preliminary data.</text>
</comment>
<dbReference type="EMBL" id="JAUPFM010000008">
    <property type="protein sequence ID" value="KAK2844626.1"/>
    <property type="molecule type" value="Genomic_DNA"/>
</dbReference>
<evidence type="ECO:0000313" key="1">
    <source>
        <dbReference type="EMBL" id="KAK2844626.1"/>
    </source>
</evidence>
<keyword evidence="2" id="KW-1185">Reference proteome</keyword>
<dbReference type="AlphaFoldDB" id="A0AA88MT00"/>
<sequence length="90" mass="10589">MRQKLWIAAGAKGRAGQQHLHLLLPKRSWLWDALSVTSSQFKSRKQVRDLRWMKEPSCAWTIIRYSSVHLLTYTCFLIFTFDPTNPTRVI</sequence>
<evidence type="ECO:0000313" key="2">
    <source>
        <dbReference type="Proteomes" id="UP001187415"/>
    </source>
</evidence>
<gene>
    <name evidence="1" type="ORF">Q5P01_011285</name>
</gene>
<proteinExistence type="predicted"/>
<dbReference type="Proteomes" id="UP001187415">
    <property type="component" value="Unassembled WGS sequence"/>
</dbReference>
<protein>
    <submittedName>
        <fullName evidence="1">Uncharacterized protein</fullName>
    </submittedName>
</protein>
<reference evidence="1" key="1">
    <citation type="submission" date="2023-07" db="EMBL/GenBank/DDBJ databases">
        <title>Chromosome-level Genome Assembly of Striped Snakehead (Channa striata).</title>
        <authorList>
            <person name="Liu H."/>
        </authorList>
    </citation>
    <scope>NUCLEOTIDE SEQUENCE</scope>
    <source>
        <strain evidence="1">Gz</strain>
        <tissue evidence="1">Muscle</tissue>
    </source>
</reference>
<organism evidence="1 2">
    <name type="scientific">Channa striata</name>
    <name type="common">Snakehead murrel</name>
    <name type="synonym">Ophicephalus striatus</name>
    <dbReference type="NCBI Taxonomy" id="64152"/>
    <lineage>
        <taxon>Eukaryota</taxon>
        <taxon>Metazoa</taxon>
        <taxon>Chordata</taxon>
        <taxon>Craniata</taxon>
        <taxon>Vertebrata</taxon>
        <taxon>Euteleostomi</taxon>
        <taxon>Actinopterygii</taxon>
        <taxon>Neopterygii</taxon>
        <taxon>Teleostei</taxon>
        <taxon>Neoteleostei</taxon>
        <taxon>Acanthomorphata</taxon>
        <taxon>Anabantaria</taxon>
        <taxon>Anabantiformes</taxon>
        <taxon>Channoidei</taxon>
        <taxon>Channidae</taxon>
        <taxon>Channa</taxon>
    </lineage>
</organism>
<name>A0AA88MT00_CHASR</name>
<accession>A0AA88MT00</accession>